<feature type="region of interest" description="Disordered" evidence="1">
    <location>
        <begin position="73"/>
        <end position="92"/>
    </location>
</feature>
<protein>
    <submittedName>
        <fullName evidence="3">Uncharacterized protein</fullName>
    </submittedName>
</protein>
<dbReference type="Proteomes" id="UP001595851">
    <property type="component" value="Unassembled WGS sequence"/>
</dbReference>
<reference evidence="4" key="1">
    <citation type="journal article" date="2019" name="Int. J. Syst. Evol. Microbiol.">
        <title>The Global Catalogue of Microorganisms (GCM) 10K type strain sequencing project: providing services to taxonomists for standard genome sequencing and annotation.</title>
        <authorList>
            <consortium name="The Broad Institute Genomics Platform"/>
            <consortium name="The Broad Institute Genome Sequencing Center for Infectious Disease"/>
            <person name="Wu L."/>
            <person name="Ma J."/>
        </authorList>
    </citation>
    <scope>NUCLEOTIDE SEQUENCE [LARGE SCALE GENOMIC DNA]</scope>
    <source>
        <strain evidence="4">TBRC 1276</strain>
    </source>
</reference>
<organism evidence="3 4">
    <name type="scientific">Nonomuraea purpurea</name>
    <dbReference type="NCBI Taxonomy" id="1849276"/>
    <lineage>
        <taxon>Bacteria</taxon>
        <taxon>Bacillati</taxon>
        <taxon>Actinomycetota</taxon>
        <taxon>Actinomycetes</taxon>
        <taxon>Streptosporangiales</taxon>
        <taxon>Streptosporangiaceae</taxon>
        <taxon>Nonomuraea</taxon>
    </lineage>
</organism>
<comment type="caution">
    <text evidence="3">The sequence shown here is derived from an EMBL/GenBank/DDBJ whole genome shotgun (WGS) entry which is preliminary data.</text>
</comment>
<evidence type="ECO:0000313" key="3">
    <source>
        <dbReference type="EMBL" id="MFC4009936.1"/>
    </source>
</evidence>
<feature type="transmembrane region" description="Helical" evidence="2">
    <location>
        <begin position="38"/>
        <end position="58"/>
    </location>
</feature>
<proteinExistence type="predicted"/>
<evidence type="ECO:0000256" key="1">
    <source>
        <dbReference type="SAM" id="MobiDB-lite"/>
    </source>
</evidence>
<dbReference type="RefSeq" id="WP_379529961.1">
    <property type="nucleotide sequence ID" value="NZ_JBHSBI010000011.1"/>
</dbReference>
<evidence type="ECO:0000256" key="2">
    <source>
        <dbReference type="SAM" id="Phobius"/>
    </source>
</evidence>
<sequence length="92" mass="9799">MILLLFGLGTLALTVSVLRLDGGLRSLVRWGRFTPVTLGWGVGGGVLAAAPVLLLSLLTPMTERGGAVLPAGRRAGLSRRRRRPGRRARSQK</sequence>
<keyword evidence="2" id="KW-0812">Transmembrane</keyword>
<keyword evidence="4" id="KW-1185">Reference proteome</keyword>
<gene>
    <name evidence="3" type="ORF">ACFOY2_22090</name>
</gene>
<evidence type="ECO:0000313" key="4">
    <source>
        <dbReference type="Proteomes" id="UP001595851"/>
    </source>
</evidence>
<keyword evidence="2" id="KW-1133">Transmembrane helix</keyword>
<keyword evidence="2" id="KW-0472">Membrane</keyword>
<accession>A0ABV8G7F8</accession>
<name>A0ABV8G7F8_9ACTN</name>
<dbReference type="EMBL" id="JBHSBI010000011">
    <property type="protein sequence ID" value="MFC4009936.1"/>
    <property type="molecule type" value="Genomic_DNA"/>
</dbReference>
<feature type="compositionally biased region" description="Basic residues" evidence="1">
    <location>
        <begin position="76"/>
        <end position="92"/>
    </location>
</feature>